<keyword evidence="1 2" id="KW-0732">Signal</keyword>
<dbReference type="Proteomes" id="UP001597262">
    <property type="component" value="Unassembled WGS sequence"/>
</dbReference>
<evidence type="ECO:0000313" key="4">
    <source>
        <dbReference type="EMBL" id="MFD1175719.1"/>
    </source>
</evidence>
<gene>
    <name evidence="4" type="ORF">ACFQ3W_05295</name>
</gene>
<dbReference type="Pfam" id="PF01476">
    <property type="entry name" value="LysM"/>
    <property type="match status" value="1"/>
</dbReference>
<dbReference type="InterPro" id="IPR036908">
    <property type="entry name" value="RlpA-like_sf"/>
</dbReference>
<accession>A0ABW3RTI0</accession>
<dbReference type="PANTHER" id="PTHR39160:SF4">
    <property type="entry name" value="RESUSCITATION-PROMOTING FACTOR RPFB"/>
    <property type="match status" value="1"/>
</dbReference>
<proteinExistence type="predicted"/>
<dbReference type="SMART" id="SM00257">
    <property type="entry name" value="LysM"/>
    <property type="match status" value="1"/>
</dbReference>
<dbReference type="CDD" id="cd14667">
    <property type="entry name" value="3D_containing_proteins"/>
    <property type="match status" value="1"/>
</dbReference>
<dbReference type="InterPro" id="IPR018392">
    <property type="entry name" value="LysM"/>
</dbReference>
<dbReference type="InterPro" id="IPR010611">
    <property type="entry name" value="3D_dom"/>
</dbReference>
<feature type="signal peptide" evidence="2">
    <location>
        <begin position="1"/>
        <end position="31"/>
    </location>
</feature>
<dbReference type="Gene3D" id="3.10.350.10">
    <property type="entry name" value="LysM domain"/>
    <property type="match status" value="1"/>
</dbReference>
<dbReference type="PANTHER" id="PTHR39160">
    <property type="entry name" value="CELL WALL-BINDING PROTEIN YOCH"/>
    <property type="match status" value="1"/>
</dbReference>
<dbReference type="SUPFAM" id="SSF50685">
    <property type="entry name" value="Barwin-like endoglucanases"/>
    <property type="match status" value="1"/>
</dbReference>
<feature type="domain" description="LysM" evidence="3">
    <location>
        <begin position="33"/>
        <end position="77"/>
    </location>
</feature>
<dbReference type="RefSeq" id="WP_379317377.1">
    <property type="nucleotide sequence ID" value="NZ_JBHTLM010000003.1"/>
</dbReference>
<name>A0ABW3RTI0_9BACL</name>
<dbReference type="SUPFAM" id="SSF54106">
    <property type="entry name" value="LysM domain"/>
    <property type="match status" value="1"/>
</dbReference>
<evidence type="ECO:0000259" key="3">
    <source>
        <dbReference type="PROSITE" id="PS51782"/>
    </source>
</evidence>
<dbReference type="Gene3D" id="2.40.40.10">
    <property type="entry name" value="RlpA-like domain"/>
    <property type="match status" value="1"/>
</dbReference>
<evidence type="ECO:0000256" key="2">
    <source>
        <dbReference type="SAM" id="SignalP"/>
    </source>
</evidence>
<reference evidence="5" key="1">
    <citation type="journal article" date="2019" name="Int. J. Syst. Evol. Microbiol.">
        <title>The Global Catalogue of Microorganisms (GCM) 10K type strain sequencing project: providing services to taxonomists for standard genome sequencing and annotation.</title>
        <authorList>
            <consortium name="The Broad Institute Genomics Platform"/>
            <consortium name="The Broad Institute Genome Sequencing Center for Infectious Disease"/>
            <person name="Wu L."/>
            <person name="Ma J."/>
        </authorList>
    </citation>
    <scope>NUCLEOTIDE SEQUENCE [LARGE SCALE GENOMIC DNA]</scope>
    <source>
        <strain evidence="5">CCUG 59189</strain>
    </source>
</reference>
<evidence type="ECO:0000313" key="5">
    <source>
        <dbReference type="Proteomes" id="UP001597262"/>
    </source>
</evidence>
<dbReference type="EMBL" id="JBHTLM010000003">
    <property type="protein sequence ID" value="MFD1175719.1"/>
    <property type="molecule type" value="Genomic_DNA"/>
</dbReference>
<dbReference type="InterPro" id="IPR051933">
    <property type="entry name" value="Resuscitation_pf_RpfB"/>
</dbReference>
<sequence length="229" mass="24460">MLKQRIWSKVLKSAVAAASIAMVLQTAPVYADTVHKAKEGDTFYELAQKYGVNLVQLMNANKDVNPTNIYEGMDITIPGKELRALSTAGPAKIETIEAAKAAVSPLSVISAENMVEAWGKTFNYSSTLQVKASAYSAAESENGKWGAVDYFGKPLKLGTIAVDPKVIPMGTKVLVTGHSHSGLPKQAFVATASDQGGAIKGRRIDIFIPGSQKAVAHFGYQDVTLYILN</sequence>
<dbReference type="PROSITE" id="PS51782">
    <property type="entry name" value="LYSM"/>
    <property type="match status" value="1"/>
</dbReference>
<feature type="chain" id="PRO_5046243572" evidence="2">
    <location>
        <begin position="32"/>
        <end position="229"/>
    </location>
</feature>
<dbReference type="CDD" id="cd00118">
    <property type="entry name" value="LysM"/>
    <property type="match status" value="1"/>
</dbReference>
<dbReference type="InterPro" id="IPR036779">
    <property type="entry name" value="LysM_dom_sf"/>
</dbReference>
<dbReference type="Pfam" id="PF06725">
    <property type="entry name" value="3D"/>
    <property type="match status" value="1"/>
</dbReference>
<evidence type="ECO:0000256" key="1">
    <source>
        <dbReference type="ARBA" id="ARBA00022729"/>
    </source>
</evidence>
<keyword evidence="5" id="KW-1185">Reference proteome</keyword>
<organism evidence="4 5">
    <name type="scientific">Paenibacillus puldeungensis</name>
    <dbReference type="NCBI Taxonomy" id="696536"/>
    <lineage>
        <taxon>Bacteria</taxon>
        <taxon>Bacillati</taxon>
        <taxon>Bacillota</taxon>
        <taxon>Bacilli</taxon>
        <taxon>Bacillales</taxon>
        <taxon>Paenibacillaceae</taxon>
        <taxon>Paenibacillus</taxon>
    </lineage>
</organism>
<dbReference type="InterPro" id="IPR059180">
    <property type="entry name" value="3D_YorM"/>
</dbReference>
<comment type="caution">
    <text evidence="4">The sequence shown here is derived from an EMBL/GenBank/DDBJ whole genome shotgun (WGS) entry which is preliminary data.</text>
</comment>
<protein>
    <submittedName>
        <fullName evidence="4">3D domain-containing protein</fullName>
    </submittedName>
</protein>